<organism evidence="2">
    <name type="scientific">Tanacetum cinerariifolium</name>
    <name type="common">Dalmatian daisy</name>
    <name type="synonym">Chrysanthemum cinerariifolium</name>
    <dbReference type="NCBI Taxonomy" id="118510"/>
    <lineage>
        <taxon>Eukaryota</taxon>
        <taxon>Viridiplantae</taxon>
        <taxon>Streptophyta</taxon>
        <taxon>Embryophyta</taxon>
        <taxon>Tracheophyta</taxon>
        <taxon>Spermatophyta</taxon>
        <taxon>Magnoliopsida</taxon>
        <taxon>eudicotyledons</taxon>
        <taxon>Gunneridae</taxon>
        <taxon>Pentapetalae</taxon>
        <taxon>asterids</taxon>
        <taxon>campanulids</taxon>
        <taxon>Asterales</taxon>
        <taxon>Asteraceae</taxon>
        <taxon>Asteroideae</taxon>
        <taxon>Anthemideae</taxon>
        <taxon>Anthemidinae</taxon>
        <taxon>Tanacetum</taxon>
    </lineage>
</organism>
<accession>A0A6L2KH68</accession>
<protein>
    <recommendedName>
        <fullName evidence="3">CCHC-type domain-containing protein</fullName>
    </recommendedName>
</protein>
<dbReference type="AlphaFoldDB" id="A0A6L2KH68"/>
<gene>
    <name evidence="2" type="ORF">Tci_019970</name>
</gene>
<proteinExistence type="predicted"/>
<feature type="region of interest" description="Disordered" evidence="1">
    <location>
        <begin position="1"/>
        <end position="28"/>
    </location>
</feature>
<dbReference type="InterPro" id="IPR036875">
    <property type="entry name" value="Znf_CCHC_sf"/>
</dbReference>
<dbReference type="GO" id="GO:0008270">
    <property type="term" value="F:zinc ion binding"/>
    <property type="evidence" value="ECO:0007669"/>
    <property type="project" value="InterPro"/>
</dbReference>
<dbReference type="GO" id="GO:0003676">
    <property type="term" value="F:nucleic acid binding"/>
    <property type="evidence" value="ECO:0007669"/>
    <property type="project" value="InterPro"/>
</dbReference>
<feature type="compositionally biased region" description="Basic and acidic residues" evidence="1">
    <location>
        <begin position="1"/>
        <end position="10"/>
    </location>
</feature>
<dbReference type="EMBL" id="BKCJ010002356">
    <property type="protein sequence ID" value="GEU47992.1"/>
    <property type="molecule type" value="Genomic_DNA"/>
</dbReference>
<name>A0A6L2KH68_TANCI</name>
<evidence type="ECO:0008006" key="3">
    <source>
        <dbReference type="Google" id="ProtNLM"/>
    </source>
</evidence>
<sequence>MSKVLQERGFRGLPHSTEPNPRDHVKSISTTKADSSKIRCMGCSLYAVLWSQHRSVFSKTDPFLRRLQDYCYDNWREAQDVKILEAYDHTLPHKEKDPMSFTLPCFIHNIWFDKALVDLGESEKSLYDSWNSRMEHCIENGENGRMILSSVQNGPLIWPTVTEVDGDDLIACFNKAMAFLTAIASLRVIVEQVERRQGKSYFGTGYKGNATSSRGNNTSGQEKVVKCYNCQCEGHMARQYTQPKRLRNAAWFKDKALLAAAQEAGQI</sequence>
<evidence type="ECO:0000256" key="1">
    <source>
        <dbReference type="SAM" id="MobiDB-lite"/>
    </source>
</evidence>
<reference evidence="2" key="1">
    <citation type="journal article" date="2019" name="Sci. Rep.">
        <title>Draft genome of Tanacetum cinerariifolium, the natural source of mosquito coil.</title>
        <authorList>
            <person name="Yamashiro T."/>
            <person name="Shiraishi A."/>
            <person name="Satake H."/>
            <person name="Nakayama K."/>
        </authorList>
    </citation>
    <scope>NUCLEOTIDE SEQUENCE</scope>
</reference>
<dbReference type="SUPFAM" id="SSF57756">
    <property type="entry name" value="Retrovirus zinc finger-like domains"/>
    <property type="match status" value="1"/>
</dbReference>
<evidence type="ECO:0000313" key="2">
    <source>
        <dbReference type="EMBL" id="GEU47992.1"/>
    </source>
</evidence>
<comment type="caution">
    <text evidence="2">The sequence shown here is derived from an EMBL/GenBank/DDBJ whole genome shotgun (WGS) entry which is preliminary data.</text>
</comment>